<feature type="transmembrane region" description="Helical" evidence="1">
    <location>
        <begin position="113"/>
        <end position="130"/>
    </location>
</feature>
<keyword evidence="1" id="KW-0812">Transmembrane</keyword>
<feature type="transmembrane region" description="Helical" evidence="1">
    <location>
        <begin position="142"/>
        <end position="159"/>
    </location>
</feature>
<organism evidence="2 5">
    <name type="scientific">Photobacterium angustum</name>
    <dbReference type="NCBI Taxonomy" id="661"/>
    <lineage>
        <taxon>Bacteria</taxon>
        <taxon>Pseudomonadati</taxon>
        <taxon>Pseudomonadota</taxon>
        <taxon>Gammaproteobacteria</taxon>
        <taxon>Vibrionales</taxon>
        <taxon>Vibrionaceae</taxon>
        <taxon>Photobacterium</taxon>
    </lineage>
</organism>
<dbReference type="Proteomes" id="UP000240989">
    <property type="component" value="Unassembled WGS sequence"/>
</dbReference>
<comment type="caution">
    <text evidence="2">The sequence shown here is derived from an EMBL/GenBank/DDBJ whole genome shotgun (WGS) entry which is preliminary data.</text>
</comment>
<sequence>MKTSIIKRINFEIIPAQIFLFAFWLKNGFIDKVFGVALGALYPNNAAYRGDSWVGWESYITGNWNKSEVAHTLFSPVYNYLFPVIIILQCLPAILMIVAFLKGEFLTGVNMVFTKRAAIASLFVTSVLLFSQTISGAPDGQYLWQLLGLGMIVMMYIHYQATKNNQLINLPH</sequence>
<accession>A0A2T3M360</accession>
<dbReference type="EMBL" id="PYOY01000014">
    <property type="protein sequence ID" value="PSX04981.1"/>
    <property type="molecule type" value="Genomic_DNA"/>
</dbReference>
<proteinExistence type="predicted"/>
<evidence type="ECO:0000313" key="3">
    <source>
        <dbReference type="EMBL" id="PSX06376.1"/>
    </source>
</evidence>
<keyword evidence="4" id="KW-1185">Reference proteome</keyword>
<dbReference type="Proteomes" id="UP000241440">
    <property type="component" value="Unassembled WGS sequence"/>
</dbReference>
<protein>
    <submittedName>
        <fullName evidence="2">Uncharacterized protein</fullName>
    </submittedName>
</protein>
<evidence type="ECO:0000313" key="5">
    <source>
        <dbReference type="Proteomes" id="UP000241440"/>
    </source>
</evidence>
<gene>
    <name evidence="3" type="ORF">C0W27_16780</name>
    <name evidence="2" type="ORF">C0W41_19070</name>
</gene>
<reference evidence="4 5" key="1">
    <citation type="submission" date="2018-01" db="EMBL/GenBank/DDBJ databases">
        <title>Whole genome sequencing of Histamine producing bacteria.</title>
        <authorList>
            <person name="Butler K."/>
        </authorList>
    </citation>
    <scope>NUCLEOTIDE SEQUENCE [LARGE SCALE GENOMIC DNA]</scope>
    <source>
        <strain evidence="2 5">A2-1</strain>
        <strain evidence="3 4">A6-1</strain>
    </source>
</reference>
<evidence type="ECO:0000313" key="4">
    <source>
        <dbReference type="Proteomes" id="UP000240989"/>
    </source>
</evidence>
<dbReference type="EMBL" id="PYOU01000016">
    <property type="protein sequence ID" value="PSX06376.1"/>
    <property type="molecule type" value="Genomic_DNA"/>
</dbReference>
<evidence type="ECO:0000313" key="2">
    <source>
        <dbReference type="EMBL" id="PSX04981.1"/>
    </source>
</evidence>
<feature type="transmembrane region" description="Helical" evidence="1">
    <location>
        <begin position="80"/>
        <end position="101"/>
    </location>
</feature>
<keyword evidence="1" id="KW-0472">Membrane</keyword>
<dbReference type="AlphaFoldDB" id="A0A2T3M360"/>
<keyword evidence="1" id="KW-1133">Transmembrane helix</keyword>
<evidence type="ECO:0000256" key="1">
    <source>
        <dbReference type="SAM" id="Phobius"/>
    </source>
</evidence>
<name>A0A2T3M360_PHOAN</name>